<dbReference type="InterPro" id="IPR054691">
    <property type="entry name" value="LeuA/HCS_post-cat"/>
</dbReference>
<evidence type="ECO:0000256" key="6">
    <source>
        <dbReference type="ARBA" id="ARBA00022605"/>
    </source>
</evidence>
<dbReference type="Proteomes" id="UP001595807">
    <property type="component" value="Unassembled WGS sequence"/>
</dbReference>
<comment type="similarity">
    <text evidence="2 11">Belongs to the alpha-IPM synthase/homocitrate synthase family. LeuA type 1 subfamily.</text>
</comment>
<keyword evidence="8 11" id="KW-0479">Metal-binding</keyword>
<dbReference type="HAMAP" id="MF_01025">
    <property type="entry name" value="LeuA_type1"/>
    <property type="match status" value="1"/>
</dbReference>
<dbReference type="PANTHER" id="PTHR10277:SF9">
    <property type="entry name" value="2-ISOPROPYLMALATE SYNTHASE 1, CHLOROPLASTIC-RELATED"/>
    <property type="match status" value="1"/>
</dbReference>
<reference evidence="14" key="1">
    <citation type="journal article" date="2019" name="Int. J. Syst. Evol. Microbiol.">
        <title>The Global Catalogue of Microorganisms (GCM) 10K type strain sequencing project: providing services to taxonomists for standard genome sequencing and annotation.</title>
        <authorList>
            <consortium name="The Broad Institute Genomics Platform"/>
            <consortium name="The Broad Institute Genome Sequencing Center for Infectious Disease"/>
            <person name="Wu L."/>
            <person name="Ma J."/>
        </authorList>
    </citation>
    <scope>NUCLEOTIDE SEQUENCE [LARGE SCALE GENOMIC DNA]</scope>
    <source>
        <strain evidence="14">CCUG 67170</strain>
    </source>
</reference>
<keyword evidence="5 11" id="KW-0432">Leucine biosynthesis</keyword>
<organism evidence="13 14">
    <name type="scientific">Streptococcus caprae</name>
    <dbReference type="NCBI Taxonomy" id="1640501"/>
    <lineage>
        <taxon>Bacteria</taxon>
        <taxon>Bacillati</taxon>
        <taxon>Bacillota</taxon>
        <taxon>Bacilli</taxon>
        <taxon>Lactobacillales</taxon>
        <taxon>Streptococcaceae</taxon>
        <taxon>Streptococcus</taxon>
    </lineage>
</organism>
<dbReference type="InterPro" id="IPR036230">
    <property type="entry name" value="LeuA_allosteric_dom_sf"/>
</dbReference>
<dbReference type="Pfam" id="PF00682">
    <property type="entry name" value="HMGL-like"/>
    <property type="match status" value="1"/>
</dbReference>
<keyword evidence="14" id="KW-1185">Reference proteome</keyword>
<dbReference type="NCBIfam" id="NF002086">
    <property type="entry name" value="PRK00915.1-3"/>
    <property type="match status" value="1"/>
</dbReference>
<evidence type="ECO:0000256" key="1">
    <source>
        <dbReference type="ARBA" id="ARBA00004689"/>
    </source>
</evidence>
<evidence type="ECO:0000259" key="12">
    <source>
        <dbReference type="PROSITE" id="PS50991"/>
    </source>
</evidence>
<feature type="binding site" evidence="11">
    <location>
        <position position="203"/>
    </location>
    <ligand>
        <name>Mn(2+)</name>
        <dbReference type="ChEBI" id="CHEBI:29035"/>
    </ligand>
</feature>
<evidence type="ECO:0000256" key="4">
    <source>
        <dbReference type="ARBA" id="ARBA00018198"/>
    </source>
</evidence>
<dbReference type="Pfam" id="PF22617">
    <property type="entry name" value="HCS_D2"/>
    <property type="match status" value="1"/>
</dbReference>
<dbReference type="InterPro" id="IPR013709">
    <property type="entry name" value="2-isopropylmalate_synth_dimer"/>
</dbReference>
<dbReference type="SUPFAM" id="SSF110921">
    <property type="entry name" value="2-isopropylmalate synthase LeuA, allosteric (dimerisation) domain"/>
    <property type="match status" value="1"/>
</dbReference>
<keyword evidence="7 11" id="KW-0808">Transferase</keyword>
<gene>
    <name evidence="11" type="primary">leuA</name>
    <name evidence="13" type="ORF">ACFORF_04705</name>
</gene>
<keyword evidence="9 11" id="KW-0464">Manganese</keyword>
<dbReference type="SUPFAM" id="SSF51569">
    <property type="entry name" value="Aldolase"/>
    <property type="match status" value="1"/>
</dbReference>
<dbReference type="InterPro" id="IPR013785">
    <property type="entry name" value="Aldolase_TIM"/>
</dbReference>
<dbReference type="GO" id="GO:0003852">
    <property type="term" value="F:2-isopropylmalate synthase activity"/>
    <property type="evidence" value="ECO:0007669"/>
    <property type="project" value="UniProtKB-EC"/>
</dbReference>
<sequence length="520" mass="56781">MRTVEFLDTTLRDGEQTPGVNFSIKEKVAIAKQLEKWGISAIEAGFPAASPDSFEAVKQIATTMTKTAVTGLARSVKSDIDACYEALKDAKYPQIHVFIASSPIHREFKLNKTKEEILEAITEHVSYARSKFEVVEFSPEDATRTELDFLLQVVQTAVDAGASYINIPDTVGFTTPEEYGNIFKYLIENVKANHEVRFSPHCHNDLGMAVANTLSAVKNGAGRVEGTINGIGERAGNAALEEVAVALNIREDYYQVESPINLKETINTSEMVSRFSGLAIPRNKAVVGGNAFSHESGIHQDGVLKNPLTYEIITPELVGVKSNSLPLGKLSGRHAFVEKLCELELDFEESEINALFAKFKALADKKHEITDADIQALVAGTAVENVEGFHFKDLKLNSNPDETITATVTMENRDGEEVDLIANGQGSVEAIYNAIDKFFNQTVRLDTFNMDAVTDGIDAQAAVNVTVENVDTDTIFNATGIDFDVLKAAAIAYINANTMVQKENDGVANYRLSEKETPKA</sequence>
<protein>
    <recommendedName>
        <fullName evidence="4 11">2-isopropylmalate synthase</fullName>
        <ecNumber evidence="3 11">2.3.3.13</ecNumber>
    </recommendedName>
    <alternativeName>
        <fullName evidence="11">Alpha-IPM synthase</fullName>
    </alternativeName>
    <alternativeName>
        <fullName evidence="11">Alpha-isopropylmalate synthase</fullName>
    </alternativeName>
</protein>
<dbReference type="PROSITE" id="PS50991">
    <property type="entry name" value="PYR_CT"/>
    <property type="match status" value="1"/>
</dbReference>
<evidence type="ECO:0000256" key="8">
    <source>
        <dbReference type="ARBA" id="ARBA00022723"/>
    </source>
</evidence>
<dbReference type="PROSITE" id="PS00816">
    <property type="entry name" value="AIPM_HOMOCIT_SYNTH_2"/>
    <property type="match status" value="1"/>
</dbReference>
<dbReference type="PANTHER" id="PTHR10277">
    <property type="entry name" value="HOMOCITRATE SYNTHASE-RELATED"/>
    <property type="match status" value="1"/>
</dbReference>
<keyword evidence="6 11" id="KW-0028">Amino-acid biosynthesis</keyword>
<evidence type="ECO:0000256" key="11">
    <source>
        <dbReference type="HAMAP-Rule" id="MF_01025"/>
    </source>
</evidence>
<dbReference type="EC" id="2.3.3.13" evidence="3 11"/>
<feature type="binding site" evidence="11">
    <location>
        <position position="237"/>
    </location>
    <ligand>
        <name>Mn(2+)</name>
        <dbReference type="ChEBI" id="CHEBI:29035"/>
    </ligand>
</feature>
<comment type="cofactor">
    <cofactor evidence="11">
        <name>Mn(2+)</name>
        <dbReference type="ChEBI" id="CHEBI:29035"/>
    </cofactor>
</comment>
<dbReference type="PROSITE" id="PS00815">
    <property type="entry name" value="AIPM_HOMOCIT_SYNTH_1"/>
    <property type="match status" value="1"/>
</dbReference>
<accession>A0ABV8CV91</accession>
<feature type="region of interest" description="Regulatory domain" evidence="11">
    <location>
        <begin position="390"/>
        <end position="520"/>
    </location>
</feature>
<dbReference type="Gene3D" id="3.20.20.70">
    <property type="entry name" value="Aldolase class I"/>
    <property type="match status" value="1"/>
</dbReference>
<dbReference type="InterPro" id="IPR000891">
    <property type="entry name" value="PYR_CT"/>
</dbReference>
<dbReference type="Gene3D" id="3.30.160.270">
    <property type="match status" value="1"/>
</dbReference>
<comment type="function">
    <text evidence="11">Catalyzes the condensation of the acetyl group of acetyl-CoA with 3-methyl-2-oxobutanoate (2-ketoisovalerate) to form 3-carboxy-3-hydroxy-4-methylpentanoate (2-isopropylmalate).</text>
</comment>
<comment type="subunit">
    <text evidence="11">Homodimer.</text>
</comment>
<name>A0ABV8CV91_9STRE</name>
<dbReference type="EMBL" id="JBHRZV010000032">
    <property type="protein sequence ID" value="MFC3927907.1"/>
    <property type="molecule type" value="Genomic_DNA"/>
</dbReference>
<dbReference type="Gene3D" id="1.10.238.260">
    <property type="match status" value="1"/>
</dbReference>
<dbReference type="SMART" id="SM00917">
    <property type="entry name" value="LeuA_dimer"/>
    <property type="match status" value="1"/>
</dbReference>
<dbReference type="CDD" id="cd07940">
    <property type="entry name" value="DRE_TIM_IPMS"/>
    <property type="match status" value="1"/>
</dbReference>
<evidence type="ECO:0000313" key="13">
    <source>
        <dbReference type="EMBL" id="MFC3927907.1"/>
    </source>
</evidence>
<keyword evidence="11" id="KW-0963">Cytoplasm</keyword>
<comment type="catalytic activity">
    <reaction evidence="11">
        <text>3-methyl-2-oxobutanoate + acetyl-CoA + H2O = (2S)-2-isopropylmalate + CoA + H(+)</text>
        <dbReference type="Rhea" id="RHEA:21524"/>
        <dbReference type="ChEBI" id="CHEBI:1178"/>
        <dbReference type="ChEBI" id="CHEBI:11851"/>
        <dbReference type="ChEBI" id="CHEBI:15377"/>
        <dbReference type="ChEBI" id="CHEBI:15378"/>
        <dbReference type="ChEBI" id="CHEBI:57287"/>
        <dbReference type="ChEBI" id="CHEBI:57288"/>
        <dbReference type="EC" id="2.3.3.13"/>
    </reaction>
</comment>
<evidence type="ECO:0000256" key="10">
    <source>
        <dbReference type="ARBA" id="ARBA00023304"/>
    </source>
</evidence>
<evidence type="ECO:0000256" key="3">
    <source>
        <dbReference type="ARBA" id="ARBA00012973"/>
    </source>
</evidence>
<feature type="binding site" evidence="11">
    <location>
        <position position="201"/>
    </location>
    <ligand>
        <name>Mn(2+)</name>
        <dbReference type="ChEBI" id="CHEBI:29035"/>
    </ligand>
</feature>
<evidence type="ECO:0000256" key="7">
    <source>
        <dbReference type="ARBA" id="ARBA00022679"/>
    </source>
</evidence>
<keyword evidence="10 11" id="KW-0100">Branched-chain amino acid biosynthesis</keyword>
<evidence type="ECO:0000256" key="9">
    <source>
        <dbReference type="ARBA" id="ARBA00023211"/>
    </source>
</evidence>
<evidence type="ECO:0000313" key="14">
    <source>
        <dbReference type="Proteomes" id="UP001595807"/>
    </source>
</evidence>
<dbReference type="NCBIfam" id="TIGR00973">
    <property type="entry name" value="leuA_bact"/>
    <property type="match status" value="1"/>
</dbReference>
<dbReference type="NCBIfam" id="NF002088">
    <property type="entry name" value="PRK00915.1-5"/>
    <property type="match status" value="1"/>
</dbReference>
<proteinExistence type="inferred from homology"/>
<comment type="pathway">
    <text evidence="1 11">Amino-acid biosynthesis; L-leucine biosynthesis; L-leucine from 3-methyl-2-oxobutanoate: step 1/4.</text>
</comment>
<feature type="binding site" evidence="11">
    <location>
        <position position="13"/>
    </location>
    <ligand>
        <name>Mn(2+)</name>
        <dbReference type="ChEBI" id="CHEBI:29035"/>
    </ligand>
</feature>
<evidence type="ECO:0000256" key="2">
    <source>
        <dbReference type="ARBA" id="ARBA00009396"/>
    </source>
</evidence>
<evidence type="ECO:0000256" key="5">
    <source>
        <dbReference type="ARBA" id="ARBA00022430"/>
    </source>
</evidence>
<dbReference type="InterPro" id="IPR002034">
    <property type="entry name" value="AIPM/Hcit_synth_CS"/>
</dbReference>
<dbReference type="RefSeq" id="WP_380425963.1">
    <property type="nucleotide sequence ID" value="NZ_JBHRZV010000032.1"/>
</dbReference>
<dbReference type="InterPro" id="IPR005671">
    <property type="entry name" value="LeuA_bact_synth"/>
</dbReference>
<feature type="domain" description="Pyruvate carboxyltransferase" evidence="12">
    <location>
        <begin position="4"/>
        <end position="266"/>
    </location>
</feature>
<dbReference type="InterPro" id="IPR050073">
    <property type="entry name" value="2-IPM_HCS-like"/>
</dbReference>
<dbReference type="Pfam" id="PF08502">
    <property type="entry name" value="LeuA_dimer"/>
    <property type="match status" value="1"/>
</dbReference>
<keyword evidence="13" id="KW-0012">Acyltransferase</keyword>
<comment type="caution">
    <text evidence="13">The sequence shown here is derived from an EMBL/GenBank/DDBJ whole genome shotgun (WGS) entry which is preliminary data.</text>
</comment>